<proteinExistence type="predicted"/>
<feature type="domain" description="Abortive phage infection protein C-terminal" evidence="1">
    <location>
        <begin position="245"/>
        <end position="400"/>
    </location>
</feature>
<gene>
    <name evidence="2" type="ORF">MRM75_02275</name>
</gene>
<dbReference type="AlphaFoldDB" id="A0AAU6U7K7"/>
<evidence type="ECO:0000313" key="2">
    <source>
        <dbReference type="EMBL" id="XAG69848.1"/>
    </source>
</evidence>
<accession>A0AAU6U7K7</accession>
<organism evidence="2">
    <name type="scientific">bacterium 19CA06SA08-2</name>
    <dbReference type="NCBI Taxonomy" id="2920658"/>
    <lineage>
        <taxon>Bacteria</taxon>
    </lineage>
</organism>
<dbReference type="Pfam" id="PF10592">
    <property type="entry name" value="AIPR"/>
    <property type="match status" value="1"/>
</dbReference>
<name>A0AAU6U7K7_UNCXX</name>
<reference evidence="2" key="1">
    <citation type="submission" date="2022-03" db="EMBL/GenBank/DDBJ databases">
        <title>Sea Food Isolates.</title>
        <authorList>
            <person name="Li c."/>
        </authorList>
    </citation>
    <scope>NUCLEOTIDE SEQUENCE</scope>
    <source>
        <strain evidence="2">19CA06SA08-2</strain>
    </source>
</reference>
<protein>
    <submittedName>
        <fullName evidence="2">AIPR family protein</fullName>
    </submittedName>
</protein>
<dbReference type="InterPro" id="IPR018891">
    <property type="entry name" value="AIPR_C"/>
</dbReference>
<sequence>MSKFIVQQITGKIRDIFASSIDTSDLNETKDKGFEDKLISRCLAAFAIHNIGGASISEAGKAVTDGGDDNGLDAIFFNKSTKRLTIVQSKYIKDGSSEPSADELRAFRDGIHDLLDGKLDKFNSKVREKKDEISAISQFGTKCDIVLIYTGKNELAKHGAEILSSLLQGLNGEDASDDTPVFKIHKLSKDVIFENLSRNERAKSVNLTFHLKEWGKVETPFKAFYGRIYGSKIGEWWEEHEDNLLQDNIRKMLGDTEVNQNIAQTAELNPEHFWYFNNGVTILAETVAKSTENRDNRDFGYFSATNASVVNGAQTVSVLGRLAKKGVDLSKLEVPVRIISLAGQEGSIKKDITRTNNTQNTILSKDFIAQDPVQESLQKQMSLLGYEYQIKRDDSFISNENSFDLDEAIEALTILSLQSNYAATFRKEVGRFYILDRSPYKSLFNNSISGYRVVNAIEFKRQTSSILKELNQSLPSDQNIGRKSQIYSNGSILVSQLVLEACNIGDKINSEIIEWDNSLLRDYATSISERIYSHCEKNYPNSYLRTLFQNTTKCEDLYKNSQATAQYK</sequence>
<evidence type="ECO:0000259" key="1">
    <source>
        <dbReference type="Pfam" id="PF10592"/>
    </source>
</evidence>
<dbReference type="EMBL" id="CP095353">
    <property type="protein sequence ID" value="XAG69848.1"/>
    <property type="molecule type" value="Genomic_DNA"/>
</dbReference>